<organism evidence="1 2">
    <name type="scientific">Aphis craccivora</name>
    <name type="common">Cowpea aphid</name>
    <dbReference type="NCBI Taxonomy" id="307492"/>
    <lineage>
        <taxon>Eukaryota</taxon>
        <taxon>Metazoa</taxon>
        <taxon>Ecdysozoa</taxon>
        <taxon>Arthropoda</taxon>
        <taxon>Hexapoda</taxon>
        <taxon>Insecta</taxon>
        <taxon>Pterygota</taxon>
        <taxon>Neoptera</taxon>
        <taxon>Paraneoptera</taxon>
        <taxon>Hemiptera</taxon>
        <taxon>Sternorrhyncha</taxon>
        <taxon>Aphidomorpha</taxon>
        <taxon>Aphidoidea</taxon>
        <taxon>Aphididae</taxon>
        <taxon>Aphidini</taxon>
        <taxon>Aphis</taxon>
        <taxon>Aphis</taxon>
    </lineage>
</organism>
<dbReference type="Proteomes" id="UP000478052">
    <property type="component" value="Unassembled WGS sequence"/>
</dbReference>
<dbReference type="PANTHER" id="PTHR12984">
    <property type="entry name" value="SCY1-RELATED S/T PROTEIN KINASE-LIKE"/>
    <property type="match status" value="1"/>
</dbReference>
<dbReference type="OrthoDB" id="79687at2759"/>
<dbReference type="EMBL" id="VUJU01006109">
    <property type="protein sequence ID" value="KAF0749410.1"/>
    <property type="molecule type" value="Genomic_DNA"/>
</dbReference>
<protein>
    <submittedName>
        <fullName evidence="1">SCY1-like protein 2</fullName>
    </submittedName>
</protein>
<proteinExistence type="predicted"/>
<dbReference type="AlphaFoldDB" id="A0A6G0Y5H6"/>
<evidence type="ECO:0000313" key="1">
    <source>
        <dbReference type="EMBL" id="KAF0749410.1"/>
    </source>
</evidence>
<keyword evidence="2" id="KW-1185">Reference proteome</keyword>
<name>A0A6G0Y5H6_APHCR</name>
<dbReference type="InterPro" id="IPR051177">
    <property type="entry name" value="CIK-Related_Protein"/>
</dbReference>
<evidence type="ECO:0000313" key="2">
    <source>
        <dbReference type="Proteomes" id="UP000478052"/>
    </source>
</evidence>
<feature type="non-terminal residue" evidence="1">
    <location>
        <position position="141"/>
    </location>
</feature>
<accession>A0A6G0Y5H6</accession>
<comment type="caution">
    <text evidence="1">The sequence shown here is derived from an EMBL/GenBank/DDBJ whole genome shotgun (WGS) entry which is preliminary data.</text>
</comment>
<reference evidence="1 2" key="1">
    <citation type="submission" date="2019-08" db="EMBL/GenBank/DDBJ databases">
        <title>Whole genome of Aphis craccivora.</title>
        <authorList>
            <person name="Voronova N.V."/>
            <person name="Shulinski R.S."/>
            <person name="Bandarenka Y.V."/>
            <person name="Zhorov D.G."/>
            <person name="Warner D."/>
        </authorList>
    </citation>
    <scope>NUCLEOTIDE SEQUENCE [LARGE SCALE GENOMIC DNA]</scope>
    <source>
        <strain evidence="1">180601</strain>
        <tissue evidence="1">Whole Body</tissue>
    </source>
</reference>
<sequence>MDHFTVKLCAKKHININIQEVSIFVFEKKLADKLHKPRRKETVTEILKKSVHYLEMLRQPKLILKVVHSVEDCNDTLAFAAEPVIASLANILAYQASVGGRTVNGPPSTGASIITTTAMPRPAHAREYNFLDFEIKYGIRQ</sequence>
<dbReference type="PANTHER" id="PTHR12984:SF16">
    <property type="entry name" value="BLACK MATCH, ISOFORM H"/>
    <property type="match status" value="1"/>
</dbReference>
<gene>
    <name evidence="1" type="ORF">FWK35_00029451</name>
</gene>